<evidence type="ECO:0000256" key="5">
    <source>
        <dbReference type="ARBA" id="ARBA00023136"/>
    </source>
</evidence>
<dbReference type="SUPFAM" id="SSF48726">
    <property type="entry name" value="Immunoglobulin"/>
    <property type="match status" value="2"/>
</dbReference>
<dbReference type="GO" id="GO:0002376">
    <property type="term" value="P:immune system process"/>
    <property type="evidence" value="ECO:0007669"/>
    <property type="project" value="UniProtKB-KW"/>
</dbReference>
<dbReference type="InterPro" id="IPR013106">
    <property type="entry name" value="Ig_V-set"/>
</dbReference>
<dbReference type="SMART" id="SM00409">
    <property type="entry name" value="IG"/>
    <property type="match status" value="2"/>
</dbReference>
<dbReference type="InterPro" id="IPR007110">
    <property type="entry name" value="Ig-like_dom"/>
</dbReference>
<dbReference type="InterPro" id="IPR003599">
    <property type="entry name" value="Ig_sub"/>
</dbReference>
<reference evidence="9" key="2">
    <citation type="submission" date="2025-08" db="UniProtKB">
        <authorList>
            <consortium name="Ensembl"/>
        </authorList>
    </citation>
    <scope>IDENTIFICATION</scope>
</reference>
<keyword evidence="6" id="KW-1015">Disulfide bond</keyword>
<dbReference type="Pfam" id="PF07686">
    <property type="entry name" value="V-set"/>
    <property type="match status" value="1"/>
</dbReference>
<keyword evidence="7" id="KW-0325">Glycoprotein</keyword>
<dbReference type="InterPro" id="IPR036179">
    <property type="entry name" value="Ig-like_dom_sf"/>
</dbReference>
<sequence length="257" mass="29188">IWVSNIYHYLYCLTQKVLNQDSTLLYVNEGDNITVTCLYQSDIDMHFSWYKHAFSQKPELIATIYKYDTKATFYDGFKNNARFILVIREDRNHLVITELEVSDSATYYCGNAQSNIVISVYSHSLSVLQQPVLEPVHPGNFVTLQCTVLTENYSCSGEHSVYWFRHGSNKSRPEIIYTHGNRSDQCKTDSDAGSPTWTCVYDLPRSYTRHSGGGTYYCAVAACGEILFGNGTKVDVEGTFSLSLLLFCNNLLNVNTY</sequence>
<feature type="domain" description="Ig-like" evidence="8">
    <location>
        <begin position="139"/>
        <end position="241"/>
    </location>
</feature>
<dbReference type="AlphaFoldDB" id="A0AAY5ELT3"/>
<name>A0AAY5ELT3_ELEEL</name>
<dbReference type="Gene3D" id="2.60.40.10">
    <property type="entry name" value="Immunoglobulins"/>
    <property type="match status" value="2"/>
</dbReference>
<keyword evidence="2" id="KW-1003">Cell membrane</keyword>
<protein>
    <recommendedName>
        <fullName evidence="8">Ig-like domain-containing protein</fullName>
    </recommendedName>
</protein>
<dbReference type="PANTHER" id="PTHR19433:SF127">
    <property type="entry name" value="NITR9"/>
    <property type="match status" value="1"/>
</dbReference>
<evidence type="ECO:0000256" key="4">
    <source>
        <dbReference type="ARBA" id="ARBA00022859"/>
    </source>
</evidence>
<accession>A0AAY5ELT3</accession>
<dbReference type="InterPro" id="IPR013783">
    <property type="entry name" value="Ig-like_fold"/>
</dbReference>
<keyword evidence="10" id="KW-1185">Reference proteome</keyword>
<keyword evidence="4" id="KW-0391">Immunity</keyword>
<dbReference type="GeneTree" id="ENSGT01030000234530"/>
<dbReference type="PROSITE" id="PS50835">
    <property type="entry name" value="IG_LIKE"/>
    <property type="match status" value="2"/>
</dbReference>
<evidence type="ECO:0000256" key="6">
    <source>
        <dbReference type="ARBA" id="ARBA00023157"/>
    </source>
</evidence>
<dbReference type="InterPro" id="IPR052051">
    <property type="entry name" value="TCR_complex_component"/>
</dbReference>
<dbReference type="GO" id="GO:0009617">
    <property type="term" value="P:response to bacterium"/>
    <property type="evidence" value="ECO:0007669"/>
    <property type="project" value="TreeGrafter"/>
</dbReference>
<keyword evidence="5" id="KW-0472">Membrane</keyword>
<comment type="subcellular location">
    <subcellularLocation>
        <location evidence="1">Cell membrane</location>
    </subcellularLocation>
</comment>
<reference evidence="9 10" key="1">
    <citation type="submission" date="2020-05" db="EMBL/GenBank/DDBJ databases">
        <title>Electrophorus electricus (electric eel) genome, fEleEle1, primary haplotype.</title>
        <authorList>
            <person name="Myers G."/>
            <person name="Meyer A."/>
            <person name="Fedrigo O."/>
            <person name="Formenti G."/>
            <person name="Rhie A."/>
            <person name="Tracey A."/>
            <person name="Sims Y."/>
            <person name="Jarvis E.D."/>
        </authorList>
    </citation>
    <scope>NUCLEOTIDE SEQUENCE [LARGE SCALE GENOMIC DNA]</scope>
</reference>
<evidence type="ECO:0000313" key="9">
    <source>
        <dbReference type="Ensembl" id="ENSEEEP00000057342.1"/>
    </source>
</evidence>
<evidence type="ECO:0000256" key="1">
    <source>
        <dbReference type="ARBA" id="ARBA00004236"/>
    </source>
</evidence>
<organism evidence="9 10">
    <name type="scientific">Electrophorus electricus</name>
    <name type="common">Electric eel</name>
    <name type="synonym">Gymnotus electricus</name>
    <dbReference type="NCBI Taxonomy" id="8005"/>
    <lineage>
        <taxon>Eukaryota</taxon>
        <taxon>Metazoa</taxon>
        <taxon>Chordata</taxon>
        <taxon>Craniata</taxon>
        <taxon>Vertebrata</taxon>
        <taxon>Euteleostomi</taxon>
        <taxon>Actinopterygii</taxon>
        <taxon>Neopterygii</taxon>
        <taxon>Teleostei</taxon>
        <taxon>Ostariophysi</taxon>
        <taxon>Gymnotiformes</taxon>
        <taxon>Gymnotoidei</taxon>
        <taxon>Gymnotidae</taxon>
        <taxon>Electrophorus</taxon>
    </lineage>
</organism>
<evidence type="ECO:0000313" key="10">
    <source>
        <dbReference type="Proteomes" id="UP000314983"/>
    </source>
</evidence>
<evidence type="ECO:0000259" key="8">
    <source>
        <dbReference type="PROSITE" id="PS50835"/>
    </source>
</evidence>
<dbReference type="PANTHER" id="PTHR19433">
    <property type="entry name" value="T-CELL RECEPTOR ALPHA CHAIN V REGION-RELATED"/>
    <property type="match status" value="1"/>
</dbReference>
<evidence type="ECO:0000256" key="7">
    <source>
        <dbReference type="ARBA" id="ARBA00023180"/>
    </source>
</evidence>
<feature type="domain" description="Ig-like" evidence="8">
    <location>
        <begin position="27"/>
        <end position="109"/>
    </location>
</feature>
<dbReference type="Proteomes" id="UP000314983">
    <property type="component" value="Chromosome 19"/>
</dbReference>
<evidence type="ECO:0000256" key="2">
    <source>
        <dbReference type="ARBA" id="ARBA00022475"/>
    </source>
</evidence>
<evidence type="ECO:0000256" key="3">
    <source>
        <dbReference type="ARBA" id="ARBA00022729"/>
    </source>
</evidence>
<keyword evidence="3" id="KW-0732">Signal</keyword>
<reference evidence="9" key="3">
    <citation type="submission" date="2025-09" db="UniProtKB">
        <authorList>
            <consortium name="Ensembl"/>
        </authorList>
    </citation>
    <scope>IDENTIFICATION</scope>
</reference>
<proteinExistence type="predicted"/>
<dbReference type="GO" id="GO:0005886">
    <property type="term" value="C:plasma membrane"/>
    <property type="evidence" value="ECO:0007669"/>
    <property type="project" value="UniProtKB-SubCell"/>
</dbReference>
<dbReference type="Ensembl" id="ENSEEET00000061641.1">
    <property type="protein sequence ID" value="ENSEEEP00000057342.1"/>
    <property type="gene ID" value="ENSEEEG00000003478.2"/>
</dbReference>